<reference evidence="1" key="1">
    <citation type="submission" date="2021-02" db="EMBL/GenBank/DDBJ databases">
        <authorList>
            <person name="Dougan E. K."/>
            <person name="Rhodes N."/>
            <person name="Thang M."/>
            <person name="Chan C."/>
        </authorList>
    </citation>
    <scope>NUCLEOTIDE SEQUENCE</scope>
</reference>
<organism evidence="1 2">
    <name type="scientific">Symbiodinium natans</name>
    <dbReference type="NCBI Taxonomy" id="878477"/>
    <lineage>
        <taxon>Eukaryota</taxon>
        <taxon>Sar</taxon>
        <taxon>Alveolata</taxon>
        <taxon>Dinophyceae</taxon>
        <taxon>Suessiales</taxon>
        <taxon>Symbiodiniaceae</taxon>
        <taxon>Symbiodinium</taxon>
    </lineage>
</organism>
<keyword evidence="2" id="KW-1185">Reference proteome</keyword>
<protein>
    <submittedName>
        <fullName evidence="1">Uncharacterized protein</fullName>
    </submittedName>
</protein>
<sequence length="153" mass="16533">MSALQLYFASQVLIDAYDALNRVPRALWDEERRIQSLRSAGPLAQALPALLKEQAVVAANVPPGFPTEEMISGFQKRLQNGDGSGGEAEALPAALALEVPETANTVALVLRCKGCRAAEFYRRLCEAAKEFQQSGACLFDAPARLTNCLVQLL</sequence>
<evidence type="ECO:0000313" key="1">
    <source>
        <dbReference type="EMBL" id="CAE7040223.1"/>
    </source>
</evidence>
<evidence type="ECO:0000313" key="2">
    <source>
        <dbReference type="Proteomes" id="UP000604046"/>
    </source>
</evidence>
<dbReference type="Proteomes" id="UP000604046">
    <property type="component" value="Unassembled WGS sequence"/>
</dbReference>
<dbReference type="AlphaFoldDB" id="A0A812ILD7"/>
<dbReference type="EMBL" id="CAJNDS010000295">
    <property type="protein sequence ID" value="CAE7040223.1"/>
    <property type="molecule type" value="Genomic_DNA"/>
</dbReference>
<proteinExistence type="predicted"/>
<accession>A0A812ILD7</accession>
<comment type="caution">
    <text evidence="1">The sequence shown here is derived from an EMBL/GenBank/DDBJ whole genome shotgun (WGS) entry which is preliminary data.</text>
</comment>
<dbReference type="OrthoDB" id="411785at2759"/>
<name>A0A812ILD7_9DINO</name>
<gene>
    <name evidence="1" type="ORF">SNAT2548_LOCUS4766</name>
</gene>